<dbReference type="PRINTS" id="PR00038">
    <property type="entry name" value="HTHLUXR"/>
</dbReference>
<name>A0ABW5I7T2_9PSEU</name>
<dbReference type="PANTHER" id="PTHR44688">
    <property type="entry name" value="DNA-BINDING TRANSCRIPTIONAL ACTIVATOR DEVR_DOSR"/>
    <property type="match status" value="1"/>
</dbReference>
<dbReference type="Gene3D" id="3.40.50.2300">
    <property type="match status" value="1"/>
</dbReference>
<comment type="caution">
    <text evidence="5">The sequence shown here is derived from an EMBL/GenBank/DDBJ whole genome shotgun (WGS) entry which is preliminary data.</text>
</comment>
<organism evidence="5 6">
    <name type="scientific">Amycolatopsis albidoflavus</name>
    <dbReference type="NCBI Taxonomy" id="102226"/>
    <lineage>
        <taxon>Bacteria</taxon>
        <taxon>Bacillati</taxon>
        <taxon>Actinomycetota</taxon>
        <taxon>Actinomycetes</taxon>
        <taxon>Pseudonocardiales</taxon>
        <taxon>Pseudonocardiaceae</taxon>
        <taxon>Amycolatopsis</taxon>
    </lineage>
</organism>
<keyword evidence="1" id="KW-0805">Transcription regulation</keyword>
<evidence type="ECO:0000256" key="2">
    <source>
        <dbReference type="ARBA" id="ARBA00023125"/>
    </source>
</evidence>
<dbReference type="PROSITE" id="PS00622">
    <property type="entry name" value="HTH_LUXR_1"/>
    <property type="match status" value="1"/>
</dbReference>
<dbReference type="CDD" id="cd06170">
    <property type="entry name" value="LuxR_C_like"/>
    <property type="match status" value="1"/>
</dbReference>
<evidence type="ECO:0000313" key="5">
    <source>
        <dbReference type="EMBL" id="MFD2485389.1"/>
    </source>
</evidence>
<dbReference type="InterPro" id="IPR000792">
    <property type="entry name" value="Tscrpt_reg_LuxR_C"/>
</dbReference>
<dbReference type="InterPro" id="IPR016032">
    <property type="entry name" value="Sig_transdc_resp-reg_C-effctor"/>
</dbReference>
<feature type="domain" description="HTH luxR-type" evidence="4">
    <location>
        <begin position="170"/>
        <end position="235"/>
    </location>
</feature>
<keyword evidence="3" id="KW-0804">Transcription</keyword>
<dbReference type="PANTHER" id="PTHR44688:SF16">
    <property type="entry name" value="DNA-BINDING TRANSCRIPTIONAL ACTIVATOR DEVR_DOSR"/>
    <property type="match status" value="1"/>
</dbReference>
<gene>
    <name evidence="5" type="ORF">ACFSUT_34315</name>
</gene>
<dbReference type="Pfam" id="PF00196">
    <property type="entry name" value="GerE"/>
    <property type="match status" value="1"/>
</dbReference>
<evidence type="ECO:0000256" key="3">
    <source>
        <dbReference type="ARBA" id="ARBA00023163"/>
    </source>
</evidence>
<accession>A0ABW5I7T2</accession>
<dbReference type="Proteomes" id="UP001597542">
    <property type="component" value="Unassembled WGS sequence"/>
</dbReference>
<evidence type="ECO:0000313" key="6">
    <source>
        <dbReference type="Proteomes" id="UP001597542"/>
    </source>
</evidence>
<proteinExistence type="predicted"/>
<keyword evidence="2" id="KW-0238">DNA-binding</keyword>
<dbReference type="EMBL" id="JBHUKQ010000016">
    <property type="protein sequence ID" value="MFD2485389.1"/>
    <property type="molecule type" value="Genomic_DNA"/>
</dbReference>
<dbReference type="SUPFAM" id="SSF46894">
    <property type="entry name" value="C-terminal effector domain of the bipartite response regulators"/>
    <property type="match status" value="1"/>
</dbReference>
<reference evidence="6" key="1">
    <citation type="journal article" date="2019" name="Int. J. Syst. Evol. Microbiol.">
        <title>The Global Catalogue of Microorganisms (GCM) 10K type strain sequencing project: providing services to taxonomists for standard genome sequencing and annotation.</title>
        <authorList>
            <consortium name="The Broad Institute Genomics Platform"/>
            <consortium name="The Broad Institute Genome Sequencing Center for Infectious Disease"/>
            <person name="Wu L."/>
            <person name="Ma J."/>
        </authorList>
    </citation>
    <scope>NUCLEOTIDE SEQUENCE [LARGE SCALE GENOMIC DNA]</scope>
    <source>
        <strain evidence="6">CGMCC 4.7638</strain>
    </source>
</reference>
<keyword evidence="6" id="KW-1185">Reference proteome</keyword>
<dbReference type="RefSeq" id="WP_344278701.1">
    <property type="nucleotide sequence ID" value="NZ_BAAAHV010000015.1"/>
</dbReference>
<sequence length="245" mass="26452">MPDSFAAVAGRAVIASSDVVVRQGIRAILMEWLPAAAVTEANSVWAAAKAAVDIRPAVLLLDVGDRLADVLSVLPGLACRTVVVAVVRRGDERHTPILARRGAAKVFRFDDLVEEDLVGAVRAAGFPPSAARATVVRLPVQQARRHPVAEAAGQSGERVVRLFAGPQGSEAADLAQLSPREIEVLRQMALGLRNRDVAQVLWMSEKTVKNHINRIFAKLHVDTRAQAILRWLASCPRIEEHQPTG</sequence>
<evidence type="ECO:0000259" key="4">
    <source>
        <dbReference type="PROSITE" id="PS50043"/>
    </source>
</evidence>
<protein>
    <submittedName>
        <fullName evidence="5">LuxR C-terminal-related transcriptional regulator</fullName>
    </submittedName>
</protein>
<dbReference type="PROSITE" id="PS50043">
    <property type="entry name" value="HTH_LUXR_2"/>
    <property type="match status" value="1"/>
</dbReference>
<dbReference type="SMART" id="SM00421">
    <property type="entry name" value="HTH_LUXR"/>
    <property type="match status" value="1"/>
</dbReference>
<evidence type="ECO:0000256" key="1">
    <source>
        <dbReference type="ARBA" id="ARBA00023015"/>
    </source>
</evidence>